<evidence type="ECO:0000256" key="2">
    <source>
        <dbReference type="ARBA" id="ARBA00022691"/>
    </source>
</evidence>
<dbReference type="RefSeq" id="WP_316393177.1">
    <property type="nucleotide sequence ID" value="NZ_CP136339.1"/>
</dbReference>
<feature type="domain" description="Radical SAM core" evidence="9">
    <location>
        <begin position="18"/>
        <end position="223"/>
    </location>
</feature>
<dbReference type="EMBL" id="CP136339">
    <property type="protein sequence ID" value="WOA52920.1"/>
    <property type="molecule type" value="Genomic_DNA"/>
</dbReference>
<keyword evidence="4 8" id="KW-0460">Magnesium</keyword>
<feature type="binding site" evidence="8">
    <location>
        <position position="92"/>
    </location>
    <ligand>
        <name>substrate</name>
    </ligand>
</feature>
<feature type="binding site" evidence="8">
    <location>
        <position position="38"/>
    </location>
    <ligand>
        <name>[4Fe-4S] cluster</name>
        <dbReference type="ChEBI" id="CHEBI:49883"/>
        <note>4Fe-4S-S-AdoMet</note>
    </ligand>
</feature>
<dbReference type="GO" id="GO:0016840">
    <property type="term" value="F:carbon-nitrogen lyase activity"/>
    <property type="evidence" value="ECO:0007669"/>
    <property type="project" value="UniProtKB-UniRule"/>
</dbReference>
<feature type="binding site" evidence="8">
    <location>
        <position position="27"/>
    </location>
    <ligand>
        <name>substrate</name>
    </ligand>
</feature>
<evidence type="ECO:0000256" key="8">
    <source>
        <dbReference type="HAMAP-Rule" id="MF_00917"/>
    </source>
</evidence>
<gene>
    <name evidence="8 10" type="primary">queE</name>
    <name evidence="10" type="ORF">RXA29_01355</name>
</gene>
<evidence type="ECO:0000256" key="4">
    <source>
        <dbReference type="ARBA" id="ARBA00022842"/>
    </source>
</evidence>
<dbReference type="AlphaFoldDB" id="A0AAX4F0S8"/>
<dbReference type="GO" id="GO:1904047">
    <property type="term" value="F:S-adenosyl-L-methionine binding"/>
    <property type="evidence" value="ECO:0007669"/>
    <property type="project" value="UniProtKB-UniRule"/>
</dbReference>
<dbReference type="InterPro" id="IPR027609">
    <property type="entry name" value="rSAM_QueE_proteobac"/>
</dbReference>
<keyword evidence="2 8" id="KW-0949">S-adenosyl-L-methionine</keyword>
<proteinExistence type="inferred from homology"/>
<comment type="caution">
    <text evidence="8">Lacks conserved residue(s) required for the propagation of feature annotation.</text>
</comment>
<keyword evidence="5 8" id="KW-0408">Iron</keyword>
<dbReference type="SUPFAM" id="SSF102114">
    <property type="entry name" value="Radical SAM enzymes"/>
    <property type="match status" value="1"/>
</dbReference>
<evidence type="ECO:0000313" key="10">
    <source>
        <dbReference type="EMBL" id="WOA52920.1"/>
    </source>
</evidence>
<dbReference type="NCBIfam" id="TIGR04322">
    <property type="entry name" value="rSAM_QueE_Ecoli"/>
    <property type="match status" value="1"/>
</dbReference>
<feature type="binding site" evidence="8">
    <location>
        <begin position="12"/>
        <end position="14"/>
    </location>
    <ligand>
        <name>substrate</name>
    </ligand>
</feature>
<comment type="pathway">
    <text evidence="8">Purine metabolism; 7-cyano-7-deazaguanine biosynthesis.</text>
</comment>
<dbReference type="PANTHER" id="PTHR42836">
    <property type="entry name" value="7-CARBOXY-7-DEAZAGUANINE SYNTHASE"/>
    <property type="match status" value="1"/>
</dbReference>
<dbReference type="HAMAP" id="MF_00917">
    <property type="entry name" value="QueE"/>
    <property type="match status" value="1"/>
</dbReference>
<sequence length="223" mass="24988">MLYPINEMFQTLQGEGFFTGVPAVFIRLQGCPVGCSWCDTKHTWEKRPERRISLAEVLVKRGESDAWSGSSAEELLQQMTLQGYSARHIVITGGEPCIHDLTPLTQALEQQGFSTQIETSGTHEVRCSPNCWVTVSPKVNMRGGLAVLDQALQRANEIKHPVARERDIEALDALLARLDDDKARVVALQPISQKDDATRLCIETCIARNWRLSMQTHKYLNIA</sequence>
<feature type="binding site" evidence="8">
    <location>
        <position position="35"/>
    </location>
    <ligand>
        <name>[4Fe-4S] cluster</name>
        <dbReference type="ChEBI" id="CHEBI:49883"/>
        <note>4Fe-4S-S-AdoMet</note>
    </ligand>
</feature>
<dbReference type="InterPro" id="IPR007197">
    <property type="entry name" value="rSAM"/>
</dbReference>
<comment type="cofactor">
    <cofactor evidence="8">
        <name>[4Fe-4S] cluster</name>
        <dbReference type="ChEBI" id="CHEBI:49883"/>
    </cofactor>
    <text evidence="8">Binds 1 [4Fe-4S] cluster. The cluster is coordinated with 3 cysteines and an exchangeable S-adenosyl-L-methionine.</text>
</comment>
<dbReference type="Gene3D" id="3.20.20.70">
    <property type="entry name" value="Aldolase class I"/>
    <property type="match status" value="1"/>
</dbReference>
<dbReference type="GO" id="GO:0008616">
    <property type="term" value="P:tRNA queuosine(34) biosynthetic process"/>
    <property type="evidence" value="ECO:0007669"/>
    <property type="project" value="UniProtKB-UniRule"/>
</dbReference>
<comment type="catalytic activity">
    <reaction evidence="8">
        <text>6-carboxy-5,6,7,8-tetrahydropterin + H(+) = 7-carboxy-7-carbaguanine + NH4(+)</text>
        <dbReference type="Rhea" id="RHEA:27974"/>
        <dbReference type="ChEBI" id="CHEBI:15378"/>
        <dbReference type="ChEBI" id="CHEBI:28938"/>
        <dbReference type="ChEBI" id="CHEBI:61032"/>
        <dbReference type="ChEBI" id="CHEBI:61036"/>
        <dbReference type="EC" id="4.3.99.3"/>
    </reaction>
</comment>
<dbReference type="InterPro" id="IPR013785">
    <property type="entry name" value="Aldolase_TIM"/>
</dbReference>
<comment type="function">
    <text evidence="8">Catalyzes the complex heterocyclic radical-mediated conversion of 6-carboxy-5,6,7,8-tetrahydropterin (CPH4) to 7-carboxy-7-deazaguanine (CDG), a step common to the biosynthetic pathways of all 7-deazapurine-containing compounds.</text>
</comment>
<evidence type="ECO:0000256" key="3">
    <source>
        <dbReference type="ARBA" id="ARBA00022723"/>
    </source>
</evidence>
<feature type="binding site" evidence="8">
    <location>
        <position position="40"/>
    </location>
    <ligand>
        <name>Mg(2+)</name>
        <dbReference type="ChEBI" id="CHEBI:18420"/>
    </ligand>
</feature>
<dbReference type="PIRSF" id="PIRSF000370">
    <property type="entry name" value="QueE"/>
    <property type="match status" value="1"/>
</dbReference>
<keyword evidence="3 8" id="KW-0479">Metal-binding</keyword>
<keyword evidence="6 8" id="KW-0411">Iron-sulfur</keyword>
<feature type="binding site" evidence="8">
    <location>
        <begin position="37"/>
        <end position="39"/>
    </location>
    <ligand>
        <name>S-adenosyl-L-methionine</name>
        <dbReference type="ChEBI" id="CHEBI:59789"/>
    </ligand>
</feature>
<comment type="cofactor">
    <cofactor evidence="8">
        <name>S-adenosyl-L-methionine</name>
        <dbReference type="ChEBI" id="CHEBI:59789"/>
    </cofactor>
    <text evidence="8">Binds 1 S-adenosyl-L-methionine per subunit.</text>
</comment>
<feature type="binding site" evidence="8">
    <location>
        <position position="94"/>
    </location>
    <ligand>
        <name>S-adenosyl-L-methionine</name>
        <dbReference type="ChEBI" id="CHEBI:59789"/>
    </ligand>
</feature>
<comment type="similarity">
    <text evidence="8">Belongs to the radical SAM superfamily. 7-carboxy-7-deazaguanine synthase family.</text>
</comment>
<evidence type="ECO:0000256" key="1">
    <source>
        <dbReference type="ARBA" id="ARBA00022485"/>
    </source>
</evidence>
<keyword evidence="7 8" id="KW-0456">Lyase</keyword>
<comment type="cofactor">
    <cofactor evidence="8">
        <name>Mg(2+)</name>
        <dbReference type="ChEBI" id="CHEBI:18420"/>
    </cofactor>
</comment>
<evidence type="ECO:0000313" key="11">
    <source>
        <dbReference type="Proteomes" id="UP001304423"/>
    </source>
</evidence>
<accession>A0AAX4F0S8</accession>
<reference evidence="10" key="1">
    <citation type="submission" date="2023-10" db="EMBL/GenBank/DDBJ databases">
        <title>Clonality and diversity in the soft rot Dickeya solani phytopathogen.</title>
        <authorList>
            <person name="Pedron J."/>
            <person name="Van Gijsegem F."/>
            <person name="Portier P."/>
            <person name="Taghouti G."/>
        </authorList>
    </citation>
    <scope>NUCLEOTIDE SEQUENCE</scope>
    <source>
        <strain evidence="10">CFBP5647</strain>
    </source>
</reference>
<dbReference type="PANTHER" id="PTHR42836:SF1">
    <property type="entry name" value="7-CARBOXY-7-DEAZAGUANINE SYNTHASE"/>
    <property type="match status" value="1"/>
</dbReference>
<dbReference type="PROSITE" id="PS51918">
    <property type="entry name" value="RADICAL_SAM"/>
    <property type="match status" value="1"/>
</dbReference>
<dbReference type="InterPro" id="IPR058240">
    <property type="entry name" value="rSAM_sf"/>
</dbReference>
<organism evidence="10 11">
    <name type="scientific">Dickeya solani</name>
    <dbReference type="NCBI Taxonomy" id="1089444"/>
    <lineage>
        <taxon>Bacteria</taxon>
        <taxon>Pseudomonadati</taxon>
        <taxon>Pseudomonadota</taxon>
        <taxon>Gammaproteobacteria</taxon>
        <taxon>Enterobacterales</taxon>
        <taxon>Pectobacteriaceae</taxon>
        <taxon>Dickeya</taxon>
    </lineage>
</organism>
<comment type="subunit">
    <text evidence="8">Homodimer.</text>
</comment>
<protein>
    <recommendedName>
        <fullName evidence="8">7-carboxy-7-deazaguanine synthase</fullName>
        <shortName evidence="8">CDG synthase</shortName>
        <ecNumber evidence="8">4.3.99.3</ecNumber>
    </recommendedName>
    <alternativeName>
        <fullName evidence="8">Queuosine biosynthesis protein QueE</fullName>
    </alternativeName>
</protein>
<evidence type="ECO:0000256" key="7">
    <source>
        <dbReference type="ARBA" id="ARBA00023239"/>
    </source>
</evidence>
<evidence type="ECO:0000256" key="6">
    <source>
        <dbReference type="ARBA" id="ARBA00023014"/>
    </source>
</evidence>
<feature type="binding site" evidence="8">
    <location>
        <begin position="136"/>
        <end position="138"/>
    </location>
    <ligand>
        <name>S-adenosyl-L-methionine</name>
        <dbReference type="ChEBI" id="CHEBI:59789"/>
    </ligand>
</feature>
<dbReference type="SFLD" id="SFLDS00029">
    <property type="entry name" value="Radical_SAM"/>
    <property type="match status" value="1"/>
</dbReference>
<dbReference type="GO" id="GO:0051539">
    <property type="term" value="F:4 iron, 4 sulfur cluster binding"/>
    <property type="evidence" value="ECO:0007669"/>
    <property type="project" value="UniProtKB-UniRule"/>
</dbReference>
<dbReference type="Pfam" id="PF13353">
    <property type="entry name" value="Fer4_12"/>
    <property type="match status" value="1"/>
</dbReference>
<evidence type="ECO:0000256" key="5">
    <source>
        <dbReference type="ARBA" id="ARBA00023004"/>
    </source>
</evidence>
<dbReference type="EC" id="4.3.99.3" evidence="8"/>
<evidence type="ECO:0000259" key="9">
    <source>
        <dbReference type="PROSITE" id="PS51918"/>
    </source>
</evidence>
<keyword evidence="8" id="KW-0671">Queuosine biosynthesis</keyword>
<feature type="binding site" evidence="8">
    <location>
        <position position="31"/>
    </location>
    <ligand>
        <name>[4Fe-4S] cluster</name>
        <dbReference type="ChEBI" id="CHEBI:49883"/>
        <note>4Fe-4S-S-AdoMet</note>
    </ligand>
</feature>
<keyword evidence="1 8" id="KW-0004">4Fe-4S</keyword>
<dbReference type="Proteomes" id="UP001304423">
    <property type="component" value="Chromosome"/>
</dbReference>
<dbReference type="GO" id="GO:0000287">
    <property type="term" value="F:magnesium ion binding"/>
    <property type="evidence" value="ECO:0007669"/>
    <property type="project" value="UniProtKB-UniRule"/>
</dbReference>
<dbReference type="InterPro" id="IPR024924">
    <property type="entry name" value="7-CO-7-deazaguanine_synth-like"/>
</dbReference>
<name>A0AAX4F0S8_9GAMM</name>